<evidence type="ECO:0000313" key="1">
    <source>
        <dbReference type="EMBL" id="WUM21736.1"/>
    </source>
</evidence>
<organism evidence="1 2">
    <name type="scientific">Williamsia herbipolensis</name>
    <dbReference type="NCBI Taxonomy" id="1603258"/>
    <lineage>
        <taxon>Bacteria</taxon>
        <taxon>Bacillati</taxon>
        <taxon>Actinomycetota</taxon>
        <taxon>Actinomycetes</taxon>
        <taxon>Mycobacteriales</taxon>
        <taxon>Nocardiaceae</taxon>
        <taxon>Williamsia</taxon>
    </lineage>
</organism>
<protein>
    <submittedName>
        <fullName evidence="1">TIGR04338 family metallohydrolase</fullName>
    </submittedName>
</protein>
<dbReference type="AlphaFoldDB" id="A0AAU4K6W4"/>
<reference evidence="1 2" key="1">
    <citation type="submission" date="2022-10" db="EMBL/GenBank/DDBJ databases">
        <title>The complete genomes of actinobacterial strains from the NBC collection.</title>
        <authorList>
            <person name="Joergensen T.S."/>
            <person name="Alvarez Arevalo M."/>
            <person name="Sterndorff E.B."/>
            <person name="Faurdal D."/>
            <person name="Vuksanovic O."/>
            <person name="Mourched A.-S."/>
            <person name="Charusanti P."/>
            <person name="Shaw S."/>
            <person name="Blin K."/>
            <person name="Weber T."/>
        </authorList>
    </citation>
    <scope>NUCLEOTIDE SEQUENCE [LARGE SCALE GENOMIC DNA]</scope>
    <source>
        <strain evidence="1 2">NBC_00319</strain>
    </source>
</reference>
<name>A0AAU4K6W4_9NOCA</name>
<gene>
    <name evidence="1" type="ORF">OG579_08160</name>
</gene>
<dbReference type="NCBIfam" id="TIGR04338">
    <property type="entry name" value="HEXXH_Rv0185"/>
    <property type="match status" value="1"/>
</dbReference>
<dbReference type="Proteomes" id="UP001432128">
    <property type="component" value="Chromosome"/>
</dbReference>
<sequence length="167" mass="18006">MSPPTGRDTQRSALYAAEAMVLSLFESAQPTVELAGTSITLPPEGRFGSVESVRAYVDRVLARPSVRERFPRADLPVAVRARRGDRSAHYESAPSPVIAVPESAEGRWALRELVVLHEVSHHLTEPGVVPHGPEFATTLVDLVTDVLGPEAGFVYRVILTDSGIALS</sequence>
<accession>A0AAU4K6W4</accession>
<proteinExistence type="predicted"/>
<dbReference type="InterPro" id="IPR027595">
    <property type="entry name" value="CHP04338"/>
</dbReference>
<evidence type="ECO:0000313" key="2">
    <source>
        <dbReference type="Proteomes" id="UP001432128"/>
    </source>
</evidence>
<keyword evidence="2" id="KW-1185">Reference proteome</keyword>
<dbReference type="KEGG" id="whr:OG579_08160"/>
<dbReference type="EMBL" id="CP108021">
    <property type="protein sequence ID" value="WUM21736.1"/>
    <property type="molecule type" value="Genomic_DNA"/>
</dbReference>
<dbReference type="RefSeq" id="WP_328858729.1">
    <property type="nucleotide sequence ID" value="NZ_CP108021.1"/>
</dbReference>